<evidence type="ECO:0000313" key="11">
    <source>
        <dbReference type="EMBL" id="PTQ51069.1"/>
    </source>
</evidence>
<evidence type="ECO:0000256" key="3">
    <source>
        <dbReference type="ARBA" id="ARBA00022692"/>
    </source>
</evidence>
<feature type="transmembrane region" description="Helical" evidence="8">
    <location>
        <begin position="288"/>
        <end position="310"/>
    </location>
</feature>
<keyword evidence="5 8" id="KW-1133">Transmembrane helix</keyword>
<dbReference type="InterPro" id="IPR023616">
    <property type="entry name" value="Cyt_c_oxase-like_su1_dom"/>
</dbReference>
<keyword evidence="12" id="KW-1185">Reference proteome</keyword>
<proteinExistence type="inferred from homology"/>
<dbReference type="InterPro" id="IPR000883">
    <property type="entry name" value="Cyt_C_Oxase_1"/>
</dbReference>
<feature type="transmembrane region" description="Helical" evidence="8">
    <location>
        <begin position="519"/>
        <end position="537"/>
    </location>
</feature>
<dbReference type="PANTHER" id="PTHR10422:SF40">
    <property type="entry name" value="CYTOCHROME C OXIDASE SUBUNIT I"/>
    <property type="match status" value="1"/>
</dbReference>
<organism evidence="10 12">
    <name type="scientific">Hydrogenibacillus schlegelii</name>
    <name type="common">Bacillus schlegelii</name>
    <dbReference type="NCBI Taxonomy" id="1484"/>
    <lineage>
        <taxon>Bacteria</taxon>
        <taxon>Bacillati</taxon>
        <taxon>Bacillota</taxon>
        <taxon>Bacilli</taxon>
        <taxon>Bacillales</taxon>
        <taxon>Bacillales Family X. Incertae Sedis</taxon>
        <taxon>Hydrogenibacillus</taxon>
    </lineage>
</organism>
<dbReference type="Proteomes" id="UP000243024">
    <property type="component" value="Unassembled WGS sequence"/>
</dbReference>
<dbReference type="InterPro" id="IPR023615">
    <property type="entry name" value="Cyt_c_Oxase_su1_BS"/>
</dbReference>
<protein>
    <submittedName>
        <fullName evidence="10 11">Cytochrome C</fullName>
    </submittedName>
</protein>
<feature type="transmembrane region" description="Helical" evidence="8">
    <location>
        <begin position="216"/>
        <end position="238"/>
    </location>
</feature>
<comment type="caution">
    <text evidence="10">The sequence shown here is derived from an EMBL/GenBank/DDBJ whole genome shotgun (WGS) entry which is preliminary data.</text>
</comment>
<dbReference type="Proteomes" id="UP000244180">
    <property type="component" value="Unassembled WGS sequence"/>
</dbReference>
<evidence type="ECO:0000256" key="6">
    <source>
        <dbReference type="ARBA" id="ARBA00023136"/>
    </source>
</evidence>
<keyword evidence="7" id="KW-0479">Metal-binding</keyword>
<feature type="transmembrane region" description="Helical" evidence="8">
    <location>
        <begin position="460"/>
        <end position="486"/>
    </location>
</feature>
<keyword evidence="3 7" id="KW-0812">Transmembrane</keyword>
<feature type="transmembrane region" description="Helical" evidence="8">
    <location>
        <begin position="331"/>
        <end position="352"/>
    </location>
</feature>
<feature type="transmembrane region" description="Helical" evidence="8">
    <location>
        <begin position="51"/>
        <end position="76"/>
    </location>
</feature>
<keyword evidence="7" id="KW-0408">Iron</keyword>
<dbReference type="AlphaFoldDB" id="A0A179ISD2"/>
<dbReference type="PANTHER" id="PTHR10422">
    <property type="entry name" value="CYTOCHROME C OXIDASE SUBUNIT 1"/>
    <property type="match status" value="1"/>
</dbReference>
<dbReference type="PRINTS" id="PR01165">
    <property type="entry name" value="CYCOXIDASEI"/>
</dbReference>
<comment type="similarity">
    <text evidence="7">Belongs to the heme-copper respiratory oxidase family.</text>
</comment>
<dbReference type="Gene3D" id="1.20.210.10">
    <property type="entry name" value="Cytochrome c oxidase-like, subunit I domain"/>
    <property type="match status" value="1"/>
</dbReference>
<keyword evidence="6 8" id="KW-0472">Membrane</keyword>
<dbReference type="SUPFAM" id="SSF81442">
    <property type="entry name" value="Cytochrome c oxidase subunit I-like"/>
    <property type="match status" value="1"/>
</dbReference>
<dbReference type="RefSeq" id="WP_066197958.1">
    <property type="nucleotide sequence ID" value="NZ_CBCSAS010000003.1"/>
</dbReference>
<feature type="transmembrane region" description="Helical" evidence="8">
    <location>
        <begin position="97"/>
        <end position="124"/>
    </location>
</feature>
<evidence type="ECO:0000259" key="9">
    <source>
        <dbReference type="PROSITE" id="PS50855"/>
    </source>
</evidence>
<reference evidence="10 12" key="1">
    <citation type="submission" date="2015-09" db="EMBL/GenBank/DDBJ databases">
        <title>Draft genome sequence of Hydrogenibacillus schlegelii DSM 2000.</title>
        <authorList>
            <person name="Hemp J."/>
        </authorList>
    </citation>
    <scope>NUCLEOTIDE SEQUENCE [LARGE SCALE GENOMIC DNA]</scope>
    <source>
        <strain evidence="10 12">MA 48</strain>
    </source>
</reference>
<evidence type="ECO:0000313" key="10">
    <source>
        <dbReference type="EMBL" id="OAR05606.1"/>
    </source>
</evidence>
<dbReference type="GO" id="GO:0004129">
    <property type="term" value="F:cytochrome-c oxidase activity"/>
    <property type="evidence" value="ECO:0007669"/>
    <property type="project" value="InterPro"/>
</dbReference>
<evidence type="ECO:0000313" key="13">
    <source>
        <dbReference type="Proteomes" id="UP000244180"/>
    </source>
</evidence>
<feature type="transmembrane region" description="Helical" evidence="8">
    <location>
        <begin position="130"/>
        <end position="151"/>
    </location>
</feature>
<gene>
    <name evidence="11" type="ORF">HSCHL_1541</name>
    <name evidence="10" type="ORF">SA87_12120</name>
</gene>
<evidence type="ECO:0000256" key="4">
    <source>
        <dbReference type="ARBA" id="ARBA00022982"/>
    </source>
</evidence>
<reference evidence="11 13" key="2">
    <citation type="submission" date="2017-08" db="EMBL/GenBank/DDBJ databases">
        <title>Burning lignite coal seam in the remote Altai Mountains harbors a hydrogen-driven thermophilic microbial community.</title>
        <authorList>
            <person name="Kadnikov V.V."/>
            <person name="Mardanov A.V."/>
            <person name="Ivasenko D."/>
            <person name="Beletsky A.V."/>
            <person name="Karnachuk O.V."/>
            <person name="Ravin N.V."/>
        </authorList>
    </citation>
    <scope>NUCLEOTIDE SEQUENCE [LARGE SCALE GENOMIC DNA]</scope>
    <source>
        <strain evidence="11">AL33</strain>
    </source>
</reference>
<dbReference type="Pfam" id="PF00115">
    <property type="entry name" value="COX1"/>
    <property type="match status" value="1"/>
</dbReference>
<sequence>MTAIRSPIADAWARRHLTVAFAAVFVGALGGLVQAFVRAGWMTLPPWLDYYAVLTVHGVLLALVSTTYFIFAYLLAGNGRTLGDLSPGGRRFVALGFWLMTVGILLAAAMILAGEASVLYTFYLPLQAHPLFYIGLALFVVGTWSVAYALIRQYFDWKKAHPGERTPLFAFMATVTLFIWWIASLGVAATVLFQMIPLSLGWVSGVNVELSRTLFWYFGHPLVYFWLLPAYMVWYVNLPKIIGGRLFSDALARFAFLLFLVFSFPVGVHHQLTEPGIRDVWKFFQVVLTFAVVVPSLMTAFNVFATFELTAREKGHRGLFGWIRALPWQDVRFLAPFLAMLFFIPGGIGGLINASYQMNAMVHNTLFVVGHFHVTVGTPVMLTFFGASFWLIPNLTGRTLPAGARRLGLVQAILWAAGMLLMSIAQHALGLMGAPRRTAFTTYQNHPVAESWFSTPIANYATMAAGGALLFTAAVLMVGLAVYLAFFAPKAAPDRAEPFPLAEAAEEGMQPALLENWRLWLTLAAVLIVIAYTVPLIDIANHGAPLVRGYRTW</sequence>
<evidence type="ECO:0000256" key="1">
    <source>
        <dbReference type="ARBA" id="ARBA00004141"/>
    </source>
</evidence>
<keyword evidence="2 7" id="KW-0679">Respiratory chain</keyword>
<dbReference type="GO" id="GO:0009060">
    <property type="term" value="P:aerobic respiration"/>
    <property type="evidence" value="ECO:0007669"/>
    <property type="project" value="InterPro"/>
</dbReference>
<evidence type="ECO:0000256" key="7">
    <source>
        <dbReference type="RuleBase" id="RU000370"/>
    </source>
</evidence>
<comment type="subcellular location">
    <subcellularLocation>
        <location evidence="1">Membrane</location>
        <topology evidence="1">Multi-pass membrane protein</topology>
    </subcellularLocation>
</comment>
<keyword evidence="7" id="KW-0349">Heme</keyword>
<feature type="transmembrane region" description="Helical" evidence="8">
    <location>
        <begin position="372"/>
        <end position="395"/>
    </location>
</feature>
<dbReference type="OrthoDB" id="9764568at2"/>
<feature type="transmembrane region" description="Helical" evidence="8">
    <location>
        <begin position="250"/>
        <end position="268"/>
    </location>
</feature>
<name>A0A179ISD2_HYDSH</name>
<evidence type="ECO:0000256" key="5">
    <source>
        <dbReference type="ARBA" id="ARBA00022989"/>
    </source>
</evidence>
<accession>A0A179ISD2</accession>
<evidence type="ECO:0000256" key="8">
    <source>
        <dbReference type="SAM" id="Phobius"/>
    </source>
</evidence>
<dbReference type="EMBL" id="PEBV01000051">
    <property type="protein sequence ID" value="PTQ51069.1"/>
    <property type="molecule type" value="Genomic_DNA"/>
</dbReference>
<dbReference type="PROSITE" id="PS00077">
    <property type="entry name" value="COX1_CUB"/>
    <property type="match status" value="1"/>
</dbReference>
<keyword evidence="4 7" id="KW-0249">Electron transport</keyword>
<dbReference type="GO" id="GO:0020037">
    <property type="term" value="F:heme binding"/>
    <property type="evidence" value="ECO:0007669"/>
    <property type="project" value="InterPro"/>
</dbReference>
<dbReference type="GO" id="GO:0016020">
    <property type="term" value="C:membrane"/>
    <property type="evidence" value="ECO:0007669"/>
    <property type="project" value="UniProtKB-SubCell"/>
</dbReference>
<evidence type="ECO:0000313" key="12">
    <source>
        <dbReference type="Proteomes" id="UP000243024"/>
    </source>
</evidence>
<keyword evidence="7" id="KW-0813">Transport</keyword>
<feature type="transmembrane region" description="Helical" evidence="8">
    <location>
        <begin position="171"/>
        <end position="196"/>
    </location>
</feature>
<evidence type="ECO:0000256" key="2">
    <source>
        <dbReference type="ARBA" id="ARBA00022660"/>
    </source>
</evidence>
<dbReference type="PROSITE" id="PS50855">
    <property type="entry name" value="COX1"/>
    <property type="match status" value="1"/>
</dbReference>
<dbReference type="EMBL" id="JXBB01000001">
    <property type="protein sequence ID" value="OAR05606.1"/>
    <property type="molecule type" value="Genomic_DNA"/>
</dbReference>
<dbReference type="InterPro" id="IPR036927">
    <property type="entry name" value="Cyt_c_oxase-like_su1_sf"/>
</dbReference>
<feature type="domain" description="Cytochrome oxidase subunit I profile" evidence="9">
    <location>
        <begin position="23"/>
        <end position="486"/>
    </location>
</feature>
<dbReference type="STRING" id="1484.SA87_12120"/>
<feature type="transmembrane region" description="Helical" evidence="8">
    <location>
        <begin position="407"/>
        <end position="429"/>
    </location>
</feature>